<dbReference type="GO" id="GO:0003677">
    <property type="term" value="F:DNA binding"/>
    <property type="evidence" value="ECO:0007669"/>
    <property type="project" value="UniProtKB-KW"/>
</dbReference>
<evidence type="ECO:0008006" key="4">
    <source>
        <dbReference type="Google" id="ProtNLM"/>
    </source>
</evidence>
<accession>A0A095Y1T0</accession>
<gene>
    <name evidence="2" type="ORF">HMPREF1650_07805</name>
</gene>
<evidence type="ECO:0000313" key="2">
    <source>
        <dbReference type="EMBL" id="KGF16380.1"/>
    </source>
</evidence>
<dbReference type="PANTHER" id="PTHR36924:SF1">
    <property type="entry name" value="ANTITOXIN HIGA-1"/>
    <property type="match status" value="1"/>
</dbReference>
<organism evidence="2 3">
    <name type="scientific">Corynebacterium freneyi DNF00450</name>
    <dbReference type="NCBI Taxonomy" id="1287475"/>
    <lineage>
        <taxon>Bacteria</taxon>
        <taxon>Bacillati</taxon>
        <taxon>Actinomycetota</taxon>
        <taxon>Actinomycetes</taxon>
        <taxon>Mycobacteriales</taxon>
        <taxon>Corynebacteriaceae</taxon>
        <taxon>Corynebacterium</taxon>
    </lineage>
</organism>
<dbReference type="Gene3D" id="1.10.260.40">
    <property type="entry name" value="lambda repressor-like DNA-binding domains"/>
    <property type="match status" value="1"/>
</dbReference>
<proteinExistence type="predicted"/>
<protein>
    <recommendedName>
        <fullName evidence="4">HTH cro/C1-type domain-containing protein</fullName>
    </recommendedName>
</protein>
<dbReference type="Proteomes" id="UP000029548">
    <property type="component" value="Unassembled WGS sequence"/>
</dbReference>
<dbReference type="NCBIfam" id="TIGR02607">
    <property type="entry name" value="antidote_HigA"/>
    <property type="match status" value="1"/>
</dbReference>
<dbReference type="InterPro" id="IPR013430">
    <property type="entry name" value="Toxin_antidote_HigA"/>
</dbReference>
<evidence type="ECO:0000313" key="3">
    <source>
        <dbReference type="Proteomes" id="UP000029548"/>
    </source>
</evidence>
<dbReference type="PANTHER" id="PTHR36924">
    <property type="entry name" value="ANTITOXIN HIGA-1"/>
    <property type="match status" value="1"/>
</dbReference>
<dbReference type="EMBL" id="JRNE01000055">
    <property type="protein sequence ID" value="KGF16380.1"/>
    <property type="molecule type" value="Genomic_DNA"/>
</dbReference>
<reference evidence="2 3" key="1">
    <citation type="submission" date="2014-07" db="EMBL/GenBank/DDBJ databases">
        <authorList>
            <person name="McCorrison J."/>
            <person name="Sanka R."/>
            <person name="Torralba M."/>
            <person name="Gillis M."/>
            <person name="Haft D.H."/>
            <person name="Methe B."/>
            <person name="Sutton G."/>
            <person name="Nelson K.E."/>
        </authorList>
    </citation>
    <scope>NUCLEOTIDE SEQUENCE [LARGE SCALE GENOMIC DNA]</scope>
    <source>
        <strain evidence="2 3">DNF00450</strain>
    </source>
</reference>
<keyword evidence="1" id="KW-0238">DNA-binding</keyword>
<dbReference type="InterPro" id="IPR010982">
    <property type="entry name" value="Lambda_DNA-bd_dom_sf"/>
</dbReference>
<dbReference type="SUPFAM" id="SSF47413">
    <property type="entry name" value="lambda repressor-like DNA-binding domains"/>
    <property type="match status" value="1"/>
</dbReference>
<sequence length="83" mass="8834">MTPPTNDPTPGHILRTRFLAPLGMNAEQLSDATGLSTSLIEGVLAGTVRVDDEIAACLGDFLGTDARLWLQLQQNADRSLLTA</sequence>
<dbReference type="AlphaFoldDB" id="A0A095Y1T0"/>
<comment type="caution">
    <text evidence="2">The sequence shown here is derived from an EMBL/GenBank/DDBJ whole genome shotgun (WGS) entry which is preliminary data.</text>
</comment>
<dbReference type="RefSeq" id="WP_035122458.1">
    <property type="nucleotide sequence ID" value="NZ_JRNE01000055.1"/>
</dbReference>
<evidence type="ECO:0000256" key="1">
    <source>
        <dbReference type="ARBA" id="ARBA00023125"/>
    </source>
</evidence>
<name>A0A095Y1T0_9CORY</name>